<keyword evidence="3" id="KW-1185">Reference proteome</keyword>
<feature type="signal peptide" evidence="1">
    <location>
        <begin position="1"/>
        <end position="21"/>
    </location>
</feature>
<dbReference type="PROSITE" id="PS51257">
    <property type="entry name" value="PROKAR_LIPOPROTEIN"/>
    <property type="match status" value="1"/>
</dbReference>
<dbReference type="OrthoDB" id="1524207at2"/>
<dbReference type="EMBL" id="CP027806">
    <property type="protein sequence ID" value="AXJ01807.1"/>
    <property type="molecule type" value="Genomic_DNA"/>
</dbReference>
<reference evidence="2 3" key="1">
    <citation type="submission" date="2018-03" db="EMBL/GenBank/DDBJ databases">
        <title>Phenotypic and genomic properties of Cyclonatronum proteinivorum gen. nov., sp. nov., a haloalkaliphilic bacteroidete from soda lakes possessing Na+-translocating rhodopsin.</title>
        <authorList>
            <person name="Toshchakov S.V."/>
            <person name="Korzhenkov A."/>
            <person name="Samarov N.I."/>
            <person name="Kublanov I.V."/>
            <person name="Muntyan M.S."/>
            <person name="Sorokin D.Y."/>
        </authorList>
    </citation>
    <scope>NUCLEOTIDE SEQUENCE [LARGE SCALE GENOMIC DNA]</scope>
    <source>
        <strain evidence="2 3">Omega</strain>
    </source>
</reference>
<protein>
    <recommendedName>
        <fullName evidence="4">HmuY protein</fullName>
    </recommendedName>
</protein>
<gene>
    <name evidence="2" type="ORF">CYPRO_2565</name>
</gene>
<dbReference type="AlphaFoldDB" id="A0A345UMV5"/>
<accession>A0A345UMV5</accession>
<proteinExistence type="predicted"/>
<dbReference type="KEGG" id="cprv:CYPRO_2565"/>
<feature type="chain" id="PRO_5017080498" description="HmuY protein" evidence="1">
    <location>
        <begin position="22"/>
        <end position="201"/>
    </location>
</feature>
<evidence type="ECO:0000313" key="2">
    <source>
        <dbReference type="EMBL" id="AXJ01807.1"/>
    </source>
</evidence>
<keyword evidence="1" id="KW-0732">Signal</keyword>
<evidence type="ECO:0008006" key="4">
    <source>
        <dbReference type="Google" id="ProtNLM"/>
    </source>
</evidence>
<evidence type="ECO:0000313" key="3">
    <source>
        <dbReference type="Proteomes" id="UP000254808"/>
    </source>
</evidence>
<name>A0A345UMV5_9BACT</name>
<dbReference type="Proteomes" id="UP000254808">
    <property type="component" value="Chromosome"/>
</dbReference>
<dbReference type="RefSeq" id="WP_124245618.1">
    <property type="nucleotide sequence ID" value="NZ_CP027806.1"/>
</dbReference>
<evidence type="ECO:0000256" key="1">
    <source>
        <dbReference type="SAM" id="SignalP"/>
    </source>
</evidence>
<sequence length="201" mass="22734">MRLYLLGISLLALTFAFSACGSPEQADYQVPAETSAHDDFFANLQALCGETFTGQSTFPENEDHALVGTQLVTHVSECNDQFVRIELLREGGDYWHGAWVVERRDEGLHLFHDHLGEVRTMEELEASGDSHGYGGFASDAGSAVQQFFHADDVTAEMIPEATTNVWMMELDLDNDRFIYYLERHEAPRFRAELFHHTEEEA</sequence>
<organism evidence="2 3">
    <name type="scientific">Cyclonatronum proteinivorum</name>
    <dbReference type="NCBI Taxonomy" id="1457365"/>
    <lineage>
        <taxon>Bacteria</taxon>
        <taxon>Pseudomonadati</taxon>
        <taxon>Balneolota</taxon>
        <taxon>Balneolia</taxon>
        <taxon>Balneolales</taxon>
        <taxon>Cyclonatronaceae</taxon>
        <taxon>Cyclonatronum</taxon>
    </lineage>
</organism>